<protein>
    <recommendedName>
        <fullName evidence="4">Reverse transcriptase domain-containing protein</fullName>
    </recommendedName>
</protein>
<organism evidence="2 3">
    <name type="scientific">Parelaphostrongylus tenuis</name>
    <name type="common">Meningeal worm</name>
    <dbReference type="NCBI Taxonomy" id="148309"/>
    <lineage>
        <taxon>Eukaryota</taxon>
        <taxon>Metazoa</taxon>
        <taxon>Ecdysozoa</taxon>
        <taxon>Nematoda</taxon>
        <taxon>Chromadorea</taxon>
        <taxon>Rhabditida</taxon>
        <taxon>Rhabditina</taxon>
        <taxon>Rhabditomorpha</taxon>
        <taxon>Strongyloidea</taxon>
        <taxon>Metastrongylidae</taxon>
        <taxon>Parelaphostrongylus</taxon>
    </lineage>
</organism>
<dbReference type="AlphaFoldDB" id="A0AAD5R6L9"/>
<comment type="caution">
    <text evidence="2">The sequence shown here is derived from an EMBL/GenBank/DDBJ whole genome shotgun (WGS) entry which is preliminary data.</text>
</comment>
<feature type="region of interest" description="Disordered" evidence="1">
    <location>
        <begin position="77"/>
        <end position="96"/>
    </location>
</feature>
<dbReference type="EMBL" id="JAHQIW010006785">
    <property type="protein sequence ID" value="KAJ1370486.1"/>
    <property type="molecule type" value="Genomic_DNA"/>
</dbReference>
<feature type="compositionally biased region" description="Basic and acidic residues" evidence="1">
    <location>
        <begin position="82"/>
        <end position="92"/>
    </location>
</feature>
<accession>A0AAD5R6L9</accession>
<dbReference type="Proteomes" id="UP001196413">
    <property type="component" value="Unassembled WGS sequence"/>
</dbReference>
<sequence length="135" mass="14562">MGAPKPKPKPGRSFLSLLDDFDFLPEHVKLHSPTQVKFLGAQLSTHALPERAFSTTASGRTIILPYEIRHAISSVKNTATSDPDRTSAEHLENLPSLSGIPPALNPTFIDYEKAFDGVETNAVLSALVDQGVDPS</sequence>
<evidence type="ECO:0000256" key="1">
    <source>
        <dbReference type="SAM" id="MobiDB-lite"/>
    </source>
</evidence>
<gene>
    <name evidence="2" type="ORF">KIN20_032214</name>
</gene>
<name>A0AAD5R6L9_PARTN</name>
<keyword evidence="3" id="KW-1185">Reference proteome</keyword>
<evidence type="ECO:0008006" key="4">
    <source>
        <dbReference type="Google" id="ProtNLM"/>
    </source>
</evidence>
<evidence type="ECO:0000313" key="3">
    <source>
        <dbReference type="Proteomes" id="UP001196413"/>
    </source>
</evidence>
<reference evidence="2" key="1">
    <citation type="submission" date="2021-06" db="EMBL/GenBank/DDBJ databases">
        <title>Parelaphostrongylus tenuis whole genome reference sequence.</title>
        <authorList>
            <person name="Garwood T.J."/>
            <person name="Larsen P.A."/>
            <person name="Fountain-Jones N.M."/>
            <person name="Garbe J.R."/>
            <person name="Macchietto M.G."/>
            <person name="Kania S.A."/>
            <person name="Gerhold R.W."/>
            <person name="Richards J.E."/>
            <person name="Wolf T.M."/>
        </authorList>
    </citation>
    <scope>NUCLEOTIDE SEQUENCE</scope>
    <source>
        <strain evidence="2">MNPRO001-30</strain>
        <tissue evidence="2">Meninges</tissue>
    </source>
</reference>
<proteinExistence type="predicted"/>
<evidence type="ECO:0000313" key="2">
    <source>
        <dbReference type="EMBL" id="KAJ1370486.1"/>
    </source>
</evidence>